<dbReference type="PANTHER" id="PTHR37938">
    <property type="entry name" value="BLL0215 PROTEIN"/>
    <property type="match status" value="1"/>
</dbReference>
<dbReference type="PANTHER" id="PTHR37938:SF1">
    <property type="entry name" value="BLL0215 PROTEIN"/>
    <property type="match status" value="1"/>
</dbReference>
<reference evidence="3 4" key="1">
    <citation type="submission" date="2017-02" db="EMBL/GenBank/DDBJ databases">
        <title>Whole genome sequencing of Metallibacterium scheffleri DSM 24874 (T).</title>
        <authorList>
            <person name="Kumar S."/>
            <person name="Patil P."/>
            <person name="Patil P.B."/>
        </authorList>
    </citation>
    <scope>NUCLEOTIDE SEQUENCE [LARGE SCALE GENOMIC DNA]</scope>
    <source>
        <strain evidence="3 4">DSM 24874</strain>
    </source>
</reference>
<dbReference type="Pfam" id="PF03703">
    <property type="entry name" value="bPH_2"/>
    <property type="match status" value="1"/>
</dbReference>
<protein>
    <recommendedName>
        <fullName evidence="2">YdbS-like PH domain-containing protein</fullName>
    </recommendedName>
</protein>
<dbReference type="OrthoDB" id="155986at2"/>
<accession>A0A4S3KT07</accession>
<gene>
    <name evidence="3" type="ORF">B1806_02520</name>
</gene>
<comment type="caution">
    <text evidence="3">The sequence shown here is derived from an EMBL/GenBank/DDBJ whole genome shotgun (WGS) entry which is preliminary data.</text>
</comment>
<evidence type="ECO:0000256" key="1">
    <source>
        <dbReference type="SAM" id="Phobius"/>
    </source>
</evidence>
<keyword evidence="1" id="KW-0812">Transmembrane</keyword>
<dbReference type="STRING" id="993689.GCA_002077135_00350"/>
<evidence type="ECO:0000313" key="4">
    <source>
        <dbReference type="Proteomes" id="UP000307749"/>
    </source>
</evidence>
<dbReference type="EMBL" id="MWQO01000008">
    <property type="protein sequence ID" value="THD11628.1"/>
    <property type="molecule type" value="Genomic_DNA"/>
</dbReference>
<feature type="domain" description="YdbS-like PH" evidence="2">
    <location>
        <begin position="89"/>
        <end position="165"/>
    </location>
</feature>
<evidence type="ECO:0000259" key="2">
    <source>
        <dbReference type="Pfam" id="PF03703"/>
    </source>
</evidence>
<evidence type="ECO:0000313" key="3">
    <source>
        <dbReference type="EMBL" id="THD11628.1"/>
    </source>
</evidence>
<feature type="transmembrane region" description="Helical" evidence="1">
    <location>
        <begin position="37"/>
        <end position="59"/>
    </location>
</feature>
<dbReference type="Proteomes" id="UP000307749">
    <property type="component" value="Unassembled WGS sequence"/>
</dbReference>
<dbReference type="AlphaFoldDB" id="A0A4S3KT07"/>
<keyword evidence="1" id="KW-1133">Transmembrane helix</keyword>
<keyword evidence="4" id="KW-1185">Reference proteome</keyword>
<dbReference type="InterPro" id="IPR005182">
    <property type="entry name" value="YdbS-like_PH"/>
</dbReference>
<organism evidence="3 4">
    <name type="scientific">Metallibacterium scheffleri</name>
    <dbReference type="NCBI Taxonomy" id="993689"/>
    <lineage>
        <taxon>Bacteria</taxon>
        <taxon>Pseudomonadati</taxon>
        <taxon>Pseudomonadota</taxon>
        <taxon>Gammaproteobacteria</taxon>
        <taxon>Lysobacterales</taxon>
        <taxon>Rhodanobacteraceae</taxon>
        <taxon>Metallibacterium</taxon>
    </lineage>
</organism>
<sequence>MQKVSGMASPISETELENGASESVFDISPSQAIYAPYYAAHGLAFILIIFAGVQSMRLFPTYAHTLWWCEIIASALVILGVFTHAISVTFTRYTLDSKRLTMRHGFVGRSIKSLELFRIQDVNFMQSWWQELLGIGSLVILTSDQYHPREILVGVRNGAELREQLTGAATAIRRSTGIREITVGK</sequence>
<feature type="transmembrane region" description="Helical" evidence="1">
    <location>
        <begin position="71"/>
        <end position="95"/>
    </location>
</feature>
<name>A0A4S3KT07_9GAMM</name>
<keyword evidence="1" id="KW-0472">Membrane</keyword>
<proteinExistence type="predicted"/>